<dbReference type="PRINTS" id="PR00081">
    <property type="entry name" value="GDHRDH"/>
</dbReference>
<reference evidence="3 4" key="1">
    <citation type="submission" date="2018-11" db="EMBL/GenBank/DDBJ databases">
        <title>Genome sequencing of Paenibacillus sp. KCOM 3021 (= ChDC PVNT-B20).</title>
        <authorList>
            <person name="Kook J.-K."/>
            <person name="Park S.-N."/>
            <person name="Lim Y.K."/>
        </authorList>
    </citation>
    <scope>NUCLEOTIDE SEQUENCE [LARGE SCALE GENOMIC DNA]</scope>
    <source>
        <strain evidence="3 4">KCOM 3021</strain>
    </source>
</reference>
<dbReference type="OrthoDB" id="9809821at2"/>
<dbReference type="RefSeq" id="WP_128632733.1">
    <property type="nucleotide sequence ID" value="NZ_RRCN01000001.1"/>
</dbReference>
<comment type="similarity">
    <text evidence="2">Belongs to the short-chain dehydrogenases/reductases (SDR) family.</text>
</comment>
<dbReference type="SUPFAM" id="SSF51735">
    <property type="entry name" value="NAD(P)-binding Rossmann-fold domains"/>
    <property type="match status" value="1"/>
</dbReference>
<dbReference type="GO" id="GO:0016491">
    <property type="term" value="F:oxidoreductase activity"/>
    <property type="evidence" value="ECO:0007669"/>
    <property type="project" value="UniProtKB-KW"/>
</dbReference>
<dbReference type="InterPro" id="IPR002347">
    <property type="entry name" value="SDR_fam"/>
</dbReference>
<keyword evidence="1" id="KW-0560">Oxidoreductase</keyword>
<dbReference type="EMBL" id="RRCN01000001">
    <property type="protein sequence ID" value="RRJ64933.1"/>
    <property type="molecule type" value="Genomic_DNA"/>
</dbReference>
<dbReference type="Proteomes" id="UP000267017">
    <property type="component" value="Unassembled WGS sequence"/>
</dbReference>
<comment type="caution">
    <text evidence="3">The sequence shown here is derived from an EMBL/GenBank/DDBJ whole genome shotgun (WGS) entry which is preliminary data.</text>
</comment>
<evidence type="ECO:0000256" key="1">
    <source>
        <dbReference type="ARBA" id="ARBA00023002"/>
    </source>
</evidence>
<evidence type="ECO:0000313" key="4">
    <source>
        <dbReference type="Proteomes" id="UP000267017"/>
    </source>
</evidence>
<gene>
    <name evidence="3" type="ORF">EHV15_19925</name>
</gene>
<dbReference type="InterPro" id="IPR036291">
    <property type="entry name" value="NAD(P)-bd_dom_sf"/>
</dbReference>
<keyword evidence="4" id="KW-1185">Reference proteome</keyword>
<dbReference type="Gene3D" id="3.40.50.720">
    <property type="entry name" value="NAD(P)-binding Rossmann-like Domain"/>
    <property type="match status" value="1"/>
</dbReference>
<dbReference type="PANTHER" id="PTHR43157:SF31">
    <property type="entry name" value="PHOSPHATIDYLINOSITOL-GLYCAN BIOSYNTHESIS CLASS F PROTEIN"/>
    <property type="match status" value="1"/>
</dbReference>
<evidence type="ECO:0000256" key="2">
    <source>
        <dbReference type="RuleBase" id="RU000363"/>
    </source>
</evidence>
<evidence type="ECO:0000313" key="3">
    <source>
        <dbReference type="EMBL" id="RRJ64933.1"/>
    </source>
</evidence>
<name>A0A3P3U8Z7_9BACL</name>
<accession>A0A3P3U8Z7</accession>
<dbReference type="AlphaFoldDB" id="A0A3P3U8Z7"/>
<sequence length="298" mass="32355">MQTSPIIVMTGATSGIGQLAAMELAKQGAHLVLTARSEERAEITRNKLEHAAPNVKVDFFFGDLSLMKNVWRIGNEIKAVYPKLDVLVNNAGLHGFEQRITAEGLPEMIAVNYLAPWLLTDILLPSLLDSQQARIVNVASEASRNHGELKLPEDLTDTAKFSRAGSSRIYGKTKLLNIMFTGELARRLEGTGVTVNALNPGFNVTGLGRELGFSSVLASVLRFLRIGNPQRGAGIILQLVTAPQYQGVTGGYFNVGSGQSIVPVYPGGDPKMQSRLWSATEELLGRWIEKDENRGISV</sequence>
<dbReference type="PRINTS" id="PR00080">
    <property type="entry name" value="SDRFAMILY"/>
</dbReference>
<organism evidence="3 4">
    <name type="scientific">Paenibacillus oralis</name>
    <dbReference type="NCBI Taxonomy" id="2490856"/>
    <lineage>
        <taxon>Bacteria</taxon>
        <taxon>Bacillati</taxon>
        <taxon>Bacillota</taxon>
        <taxon>Bacilli</taxon>
        <taxon>Bacillales</taxon>
        <taxon>Paenibacillaceae</taxon>
        <taxon>Paenibacillus</taxon>
    </lineage>
</organism>
<protein>
    <submittedName>
        <fullName evidence="3">SDR family NAD(P)-dependent oxidoreductase</fullName>
    </submittedName>
</protein>
<proteinExistence type="inferred from homology"/>
<dbReference type="PANTHER" id="PTHR43157">
    <property type="entry name" value="PHOSPHATIDYLINOSITOL-GLYCAN BIOSYNTHESIS CLASS F PROTEIN-RELATED"/>
    <property type="match status" value="1"/>
</dbReference>
<dbReference type="Pfam" id="PF00106">
    <property type="entry name" value="adh_short"/>
    <property type="match status" value="1"/>
</dbReference>